<reference evidence="2" key="1">
    <citation type="submission" date="2016-10" db="EMBL/GenBank/DDBJ databases">
        <authorList>
            <person name="Varghese N."/>
            <person name="Submissions S."/>
        </authorList>
    </citation>
    <scope>NUCLEOTIDE SEQUENCE [LARGE SCALE GENOMIC DNA]</scope>
    <source>
        <strain evidence="2">LMG 25967</strain>
    </source>
</reference>
<evidence type="ECO:0000313" key="2">
    <source>
        <dbReference type="Proteomes" id="UP000242930"/>
    </source>
</evidence>
<proteinExistence type="predicted"/>
<dbReference type="EMBL" id="FNZE01000002">
    <property type="protein sequence ID" value="SEI76037.1"/>
    <property type="molecule type" value="Genomic_DNA"/>
</dbReference>
<name>A0A1H6TFZ9_9PSED</name>
<keyword evidence="2" id="KW-1185">Reference proteome</keyword>
<accession>A0A1H6TFZ9</accession>
<protein>
    <submittedName>
        <fullName evidence="1">MSHA biogenesis protein MshJ</fullName>
    </submittedName>
</protein>
<dbReference type="AlphaFoldDB" id="A0A1H6TFZ9"/>
<evidence type="ECO:0000313" key="1">
    <source>
        <dbReference type="EMBL" id="SEI76037.1"/>
    </source>
</evidence>
<dbReference type="STRING" id="915471.SAMN05216201_102121"/>
<organism evidence="1 2">
    <name type="scientific">Pseudomonas linyingensis</name>
    <dbReference type="NCBI Taxonomy" id="915471"/>
    <lineage>
        <taxon>Bacteria</taxon>
        <taxon>Pseudomonadati</taxon>
        <taxon>Pseudomonadota</taxon>
        <taxon>Gammaproteobacteria</taxon>
        <taxon>Pseudomonadales</taxon>
        <taxon>Pseudomonadaceae</taxon>
        <taxon>Pseudomonas</taxon>
    </lineage>
</organism>
<gene>
    <name evidence="1" type="ORF">SAMN05216201_102121</name>
</gene>
<dbReference type="OrthoDB" id="9151209at2"/>
<dbReference type="Proteomes" id="UP000242930">
    <property type="component" value="Unassembled WGS sequence"/>
</dbReference>
<sequence>MNALRQYWNARAPREQWLAVSVALLVPALAWLAFGHEPLALRLQQLEGEQRSAETRRLEARTALAELQARAAIDPDQALRQALRAAQALRDHQLEDLDRETAALIDPQRMQQVLQNLLQQRPGLRLLALESFSAPLELPTPPAAAGQPAAANAAADGAAPATPVLYRHGMRLTLEGSYFELCDYLQGIEAQSLAAGGRRLFWERLDYQVGEAGPGQAKITLELYTLSREAGWVGV</sequence>
<dbReference type="RefSeq" id="WP_090306630.1">
    <property type="nucleotide sequence ID" value="NZ_FNZE01000002.1"/>
</dbReference>